<name>S9QVY1_9RHOB</name>
<proteinExistence type="predicted"/>
<dbReference type="HOGENOM" id="CLU_3157422_0_0_5"/>
<evidence type="ECO:0000313" key="3">
    <source>
        <dbReference type="Proteomes" id="UP000015346"/>
    </source>
</evidence>
<evidence type="ECO:0000313" key="2">
    <source>
        <dbReference type="EMBL" id="EPX83717.1"/>
    </source>
</evidence>
<protein>
    <submittedName>
        <fullName evidence="2">Uncharacterized protein</fullName>
    </submittedName>
</protein>
<accession>S9QVY1</accession>
<dbReference type="Proteomes" id="UP000015346">
    <property type="component" value="Unassembled WGS sequence"/>
</dbReference>
<organism evidence="2 3">
    <name type="scientific">Rubellimicrobium thermophilum DSM 16684</name>
    <dbReference type="NCBI Taxonomy" id="1123069"/>
    <lineage>
        <taxon>Bacteria</taxon>
        <taxon>Pseudomonadati</taxon>
        <taxon>Pseudomonadota</taxon>
        <taxon>Alphaproteobacteria</taxon>
        <taxon>Rhodobacterales</taxon>
        <taxon>Roseobacteraceae</taxon>
        <taxon>Rubellimicrobium</taxon>
    </lineage>
</organism>
<gene>
    <name evidence="2" type="ORF">ruthe_02668</name>
</gene>
<dbReference type="AlphaFoldDB" id="S9QVY1"/>
<feature type="region of interest" description="Disordered" evidence="1">
    <location>
        <begin position="1"/>
        <end position="26"/>
    </location>
</feature>
<keyword evidence="3" id="KW-1185">Reference proteome</keyword>
<dbReference type="RefSeq" id="WP_021098743.1">
    <property type="nucleotide sequence ID" value="NZ_KE557323.1"/>
</dbReference>
<comment type="caution">
    <text evidence="2">The sequence shown here is derived from an EMBL/GenBank/DDBJ whole genome shotgun (WGS) entry which is preliminary data.</text>
</comment>
<evidence type="ECO:0000256" key="1">
    <source>
        <dbReference type="SAM" id="MobiDB-lite"/>
    </source>
</evidence>
<sequence length="48" mass="5170">MIALRHSTMEGRPTMPSPRGEDPARAAGLADVAPFHAAFAFRIRIAHA</sequence>
<dbReference type="EMBL" id="AOLV01000031">
    <property type="protein sequence ID" value="EPX83717.1"/>
    <property type="molecule type" value="Genomic_DNA"/>
</dbReference>
<reference evidence="2 3" key="1">
    <citation type="journal article" date="2013" name="Stand. Genomic Sci.">
        <title>Genome sequence of the reddish-pigmented Rubellimicrobium thermophilum type strain (DSM 16684(T)), a member of the Roseobacter clade.</title>
        <authorList>
            <person name="Fiebig A."/>
            <person name="Riedel T."/>
            <person name="Gronow S."/>
            <person name="Petersen J."/>
            <person name="Klenk H.P."/>
            <person name="Goker M."/>
        </authorList>
    </citation>
    <scope>NUCLEOTIDE SEQUENCE [LARGE SCALE GENOMIC DNA]</scope>
    <source>
        <strain evidence="2 3">DSM 16684</strain>
    </source>
</reference>